<dbReference type="SUPFAM" id="SSF50800">
    <property type="entry name" value="PK beta-barrel domain-like"/>
    <property type="match status" value="1"/>
</dbReference>
<comment type="caution">
    <text evidence="2">The sequence shown here is derived from an EMBL/GenBank/DDBJ whole genome shotgun (WGS) entry which is preliminary data.</text>
</comment>
<feature type="domain" description="MOSC" evidence="1">
    <location>
        <begin position="13"/>
        <end position="150"/>
    </location>
</feature>
<organism evidence="2 3">
    <name type="scientific">Marinomonas vulgaris</name>
    <dbReference type="NCBI Taxonomy" id="2823372"/>
    <lineage>
        <taxon>Bacteria</taxon>
        <taxon>Pseudomonadati</taxon>
        <taxon>Pseudomonadota</taxon>
        <taxon>Gammaproteobacteria</taxon>
        <taxon>Oceanospirillales</taxon>
        <taxon>Oceanospirillaceae</taxon>
        <taxon>Marinomonas</taxon>
    </lineage>
</organism>
<dbReference type="PANTHER" id="PTHR36930">
    <property type="entry name" value="METAL-SULFUR CLUSTER BIOSYNTHESIS PROTEINS YUAD-RELATED"/>
    <property type="match status" value="1"/>
</dbReference>
<dbReference type="PANTHER" id="PTHR36930:SF1">
    <property type="entry name" value="MOSC DOMAIN-CONTAINING PROTEIN"/>
    <property type="match status" value="1"/>
</dbReference>
<evidence type="ECO:0000313" key="3">
    <source>
        <dbReference type="Proteomes" id="UP000679722"/>
    </source>
</evidence>
<dbReference type="PROSITE" id="PS51340">
    <property type="entry name" value="MOSC"/>
    <property type="match status" value="1"/>
</dbReference>
<name>A0ABS5HDW4_9GAMM</name>
<dbReference type="InterPro" id="IPR052716">
    <property type="entry name" value="MOSC_domain"/>
</dbReference>
<dbReference type="RefSeq" id="WP_211537256.1">
    <property type="nucleotide sequence ID" value="NZ_JAGSSV010000020.1"/>
</dbReference>
<dbReference type="InterPro" id="IPR005302">
    <property type="entry name" value="MoCF_Sase_C"/>
</dbReference>
<dbReference type="EMBL" id="JAGSSV010000020">
    <property type="protein sequence ID" value="MBR7889811.1"/>
    <property type="molecule type" value="Genomic_DNA"/>
</dbReference>
<keyword evidence="3" id="KW-1185">Reference proteome</keyword>
<proteinExistence type="predicted"/>
<evidence type="ECO:0000259" key="1">
    <source>
        <dbReference type="PROSITE" id="PS51340"/>
    </source>
</evidence>
<protein>
    <submittedName>
        <fullName evidence="2">Sulfurase</fullName>
    </submittedName>
</protein>
<dbReference type="Proteomes" id="UP000679722">
    <property type="component" value="Unassembled WGS sequence"/>
</dbReference>
<dbReference type="InterPro" id="IPR011037">
    <property type="entry name" value="Pyrv_Knase-like_insert_dom_sf"/>
</dbReference>
<gene>
    <name evidence="2" type="ORF">J9B83_12800</name>
</gene>
<evidence type="ECO:0000313" key="2">
    <source>
        <dbReference type="EMBL" id="MBR7889811.1"/>
    </source>
</evidence>
<dbReference type="Pfam" id="PF03473">
    <property type="entry name" value="MOSC"/>
    <property type="match status" value="1"/>
</dbReference>
<reference evidence="3" key="1">
    <citation type="submission" date="2023-07" db="EMBL/GenBank/DDBJ databases">
        <title>Marinomonas vulgaris A79, complete genome.</title>
        <authorList>
            <person name="Ying J.-J."/>
        </authorList>
    </citation>
    <scope>NUCLEOTIDE SEQUENCE [LARGE SCALE GENOMIC DNA]</scope>
    <source>
        <strain evidence="3">A79</strain>
    </source>
</reference>
<dbReference type="Gene3D" id="2.40.33.20">
    <property type="entry name" value="PK beta-barrel domain-like"/>
    <property type="match status" value="1"/>
</dbReference>
<sequence length="155" mass="16741">MILAIYVSKKSKQSQIGIDAVKADAGKGIVGDRYYGKKGLDGPNITFVESEEIAAFNANFGQHISLSSTRRNIVTQGVRLNQLVGQEFSIGDVRFYGVELCEPCGSLGKALANDSLTSSQVVRAWTRRAGLRANVLTTGILRTGMQFNLISKATK</sequence>
<accession>A0ABS5HDW4</accession>